<evidence type="ECO:0000256" key="2">
    <source>
        <dbReference type="ARBA" id="ARBA00007599"/>
    </source>
</evidence>
<dbReference type="GO" id="GO:0002949">
    <property type="term" value="P:tRNA threonylcarbamoyladenosine modification"/>
    <property type="evidence" value="ECO:0007669"/>
    <property type="project" value="InterPro"/>
</dbReference>
<evidence type="ECO:0000256" key="5">
    <source>
        <dbReference type="ARBA" id="ARBA00022694"/>
    </source>
</evidence>
<evidence type="ECO:0000313" key="11">
    <source>
        <dbReference type="EMBL" id="OOO62287.1"/>
    </source>
</evidence>
<organism evidence="12 14">
    <name type="scientific">Clostridium tepidum</name>
    <dbReference type="NCBI Taxonomy" id="1962263"/>
    <lineage>
        <taxon>Bacteria</taxon>
        <taxon>Bacillati</taxon>
        <taxon>Bacillota</taxon>
        <taxon>Clostridia</taxon>
        <taxon>Eubacteriales</taxon>
        <taxon>Clostridiaceae</taxon>
        <taxon>Clostridium</taxon>
    </lineage>
</organism>
<accession>A0A1S9I5W6</accession>
<dbReference type="NCBIfam" id="TIGR00150">
    <property type="entry name" value="T6A_YjeE"/>
    <property type="match status" value="1"/>
</dbReference>
<evidence type="ECO:0000256" key="9">
    <source>
        <dbReference type="ARBA" id="ARBA00022842"/>
    </source>
</evidence>
<dbReference type="STRING" id="1962263.BS637_07420"/>
<protein>
    <recommendedName>
        <fullName evidence="3">tRNA threonylcarbamoyladenosine biosynthesis protein TsaE</fullName>
    </recommendedName>
    <alternativeName>
        <fullName evidence="10">t(6)A37 threonylcarbamoyladenosine biosynthesis protein TsaE</fullName>
    </alternativeName>
</protein>
<dbReference type="OrthoDB" id="9815896at2"/>
<keyword evidence="7" id="KW-0547">Nucleotide-binding</keyword>
<dbReference type="GO" id="GO:0046872">
    <property type="term" value="F:metal ion binding"/>
    <property type="evidence" value="ECO:0007669"/>
    <property type="project" value="UniProtKB-KW"/>
</dbReference>
<dbReference type="InterPro" id="IPR003442">
    <property type="entry name" value="T6A_TsaE"/>
</dbReference>
<dbReference type="PANTHER" id="PTHR33540:SF2">
    <property type="entry name" value="TRNA THREONYLCARBAMOYLADENOSINE BIOSYNTHESIS PROTEIN TSAE"/>
    <property type="match status" value="1"/>
</dbReference>
<evidence type="ECO:0000256" key="4">
    <source>
        <dbReference type="ARBA" id="ARBA00022490"/>
    </source>
</evidence>
<reference evidence="11 13" key="2">
    <citation type="submission" date="2016-12" db="EMBL/GenBank/DDBJ databases">
        <title>Clostridium tepidum sp. nov., a close relative of Clostridium sporogenes and Clostridium botulinum Group I.</title>
        <authorList>
            <person name="Dobritsa A.P."/>
            <person name="Kutumbaka K."/>
            <person name="Werner K."/>
            <person name="Samadpour M."/>
        </authorList>
    </citation>
    <scope>NUCLEOTIDE SEQUENCE [LARGE SCALE GENOMIC DNA]</scope>
    <source>
        <strain evidence="11 13">PE</strain>
    </source>
</reference>
<keyword evidence="6" id="KW-0479">Metal-binding</keyword>
<keyword evidence="13" id="KW-1185">Reference proteome</keyword>
<evidence type="ECO:0000256" key="8">
    <source>
        <dbReference type="ARBA" id="ARBA00022840"/>
    </source>
</evidence>
<keyword evidence="8" id="KW-0067">ATP-binding</keyword>
<dbReference type="InterPro" id="IPR027417">
    <property type="entry name" value="P-loop_NTPase"/>
</dbReference>
<evidence type="ECO:0000313" key="14">
    <source>
        <dbReference type="Proteomes" id="UP000190256"/>
    </source>
</evidence>
<dbReference type="Pfam" id="PF02367">
    <property type="entry name" value="TsaE"/>
    <property type="match status" value="1"/>
</dbReference>
<evidence type="ECO:0000256" key="7">
    <source>
        <dbReference type="ARBA" id="ARBA00022741"/>
    </source>
</evidence>
<reference evidence="12 14" key="1">
    <citation type="submission" date="2016-12" db="EMBL/GenBank/DDBJ databases">
        <title>Clostridium tepidum sp. nov., a close relative of Clostridium sporogenes and Clostridium botulinum Group I.</title>
        <authorList>
            <person name="Dobritsa A.P."/>
            <person name="Kutumbaka K.K."/>
            <person name="Werner K."/>
            <person name="Wiedmann M."/>
            <person name="Asmus A."/>
            <person name="Samadpour M."/>
        </authorList>
    </citation>
    <scope>NUCLEOTIDE SEQUENCE [LARGE SCALE GENOMIC DNA]</scope>
    <source>
        <strain evidence="12 14">IEH 97212</strain>
    </source>
</reference>
<dbReference type="EMBL" id="MRAD01000006">
    <property type="protein sequence ID" value="OOO62287.1"/>
    <property type="molecule type" value="Genomic_DNA"/>
</dbReference>
<gene>
    <name evidence="11" type="ORF">BS637_07420</name>
    <name evidence="12" type="ORF">BS638_08135</name>
</gene>
<dbReference type="Proteomes" id="UP000190206">
    <property type="component" value="Unassembled WGS sequence"/>
</dbReference>
<dbReference type="RefSeq" id="WP_078024112.1">
    <property type="nucleotide sequence ID" value="NZ_JADPGM010000010.1"/>
</dbReference>
<dbReference type="GO" id="GO:0005737">
    <property type="term" value="C:cytoplasm"/>
    <property type="evidence" value="ECO:0007669"/>
    <property type="project" value="UniProtKB-SubCell"/>
</dbReference>
<dbReference type="FunFam" id="3.40.50.300:FF:000777">
    <property type="entry name" value="tRNA (N6-adenosine(37)-N6)-threonylcarbamoyltransferase complex ATPase TsaE"/>
    <property type="match status" value="1"/>
</dbReference>
<comment type="similarity">
    <text evidence="2">Belongs to the TsaE family.</text>
</comment>
<evidence type="ECO:0000313" key="12">
    <source>
        <dbReference type="EMBL" id="OOO65737.1"/>
    </source>
</evidence>
<name>A0A1S9I5W6_9CLOT</name>
<dbReference type="Proteomes" id="UP000190256">
    <property type="component" value="Unassembled WGS sequence"/>
</dbReference>
<dbReference type="Gene3D" id="3.40.50.300">
    <property type="entry name" value="P-loop containing nucleotide triphosphate hydrolases"/>
    <property type="match status" value="1"/>
</dbReference>
<evidence type="ECO:0000256" key="6">
    <source>
        <dbReference type="ARBA" id="ARBA00022723"/>
    </source>
</evidence>
<sequence>MEFIVDSINKTIDIGNFIGKHCNAGDILCLNGDLGAGKTHLSKGIAKGLNINDNITSPTFNIVNEYNGRLKLYHFDVYRVNDPDEIEAIGFDEYIFGEGISIIEWSDYIEDLIPAEHMDIRINKLPEMGENYRKITINYYGNRYNYIKEIKI</sequence>
<keyword evidence="4" id="KW-0963">Cytoplasm</keyword>
<evidence type="ECO:0000313" key="13">
    <source>
        <dbReference type="Proteomes" id="UP000190206"/>
    </source>
</evidence>
<keyword evidence="5" id="KW-0819">tRNA processing</keyword>
<proteinExistence type="inferred from homology"/>
<keyword evidence="12" id="KW-0808">Transferase</keyword>
<dbReference type="AlphaFoldDB" id="A0A1S9I5W6"/>
<evidence type="ECO:0000256" key="10">
    <source>
        <dbReference type="ARBA" id="ARBA00032441"/>
    </source>
</evidence>
<dbReference type="EMBL" id="MRAE01000017">
    <property type="protein sequence ID" value="OOO65737.1"/>
    <property type="molecule type" value="Genomic_DNA"/>
</dbReference>
<dbReference type="GO" id="GO:0005524">
    <property type="term" value="F:ATP binding"/>
    <property type="evidence" value="ECO:0007669"/>
    <property type="project" value="UniProtKB-KW"/>
</dbReference>
<evidence type="ECO:0000256" key="3">
    <source>
        <dbReference type="ARBA" id="ARBA00019010"/>
    </source>
</evidence>
<keyword evidence="9" id="KW-0460">Magnesium</keyword>
<dbReference type="GO" id="GO:0016740">
    <property type="term" value="F:transferase activity"/>
    <property type="evidence" value="ECO:0007669"/>
    <property type="project" value="UniProtKB-KW"/>
</dbReference>
<evidence type="ECO:0000256" key="1">
    <source>
        <dbReference type="ARBA" id="ARBA00004496"/>
    </source>
</evidence>
<comment type="subcellular location">
    <subcellularLocation>
        <location evidence="1">Cytoplasm</location>
    </subcellularLocation>
</comment>
<dbReference type="SUPFAM" id="SSF52540">
    <property type="entry name" value="P-loop containing nucleoside triphosphate hydrolases"/>
    <property type="match status" value="1"/>
</dbReference>
<dbReference type="PANTHER" id="PTHR33540">
    <property type="entry name" value="TRNA THREONYLCARBAMOYLADENOSINE BIOSYNTHESIS PROTEIN TSAE"/>
    <property type="match status" value="1"/>
</dbReference>
<comment type="caution">
    <text evidence="12">The sequence shown here is derived from an EMBL/GenBank/DDBJ whole genome shotgun (WGS) entry which is preliminary data.</text>
</comment>